<evidence type="ECO:0000256" key="2">
    <source>
        <dbReference type="ARBA" id="ARBA00008929"/>
    </source>
</evidence>
<comment type="subcellular location">
    <subcellularLocation>
        <location evidence="1">Cell membrane</location>
        <topology evidence="1">Multi-pass membrane protein</topology>
    </subcellularLocation>
</comment>
<feature type="transmembrane region" description="Helical" evidence="7">
    <location>
        <begin position="289"/>
        <end position="309"/>
    </location>
</feature>
<name>A0A7I9VR87_9BACT</name>
<dbReference type="RefSeq" id="WP_176067939.1">
    <property type="nucleotide sequence ID" value="NZ_BJTG01000009.1"/>
</dbReference>
<dbReference type="AlphaFoldDB" id="A0A7I9VR87"/>
<feature type="transmembrane region" description="Helical" evidence="7">
    <location>
        <begin position="401"/>
        <end position="422"/>
    </location>
</feature>
<keyword evidence="6 7" id="KW-0472">Membrane</keyword>
<evidence type="ECO:0000256" key="4">
    <source>
        <dbReference type="ARBA" id="ARBA00022692"/>
    </source>
</evidence>
<feature type="transmembrane region" description="Helical" evidence="7">
    <location>
        <begin position="329"/>
        <end position="349"/>
    </location>
</feature>
<keyword evidence="4 7" id="KW-0812">Transmembrane</keyword>
<evidence type="ECO:0000256" key="1">
    <source>
        <dbReference type="ARBA" id="ARBA00004651"/>
    </source>
</evidence>
<gene>
    <name evidence="8" type="ORF">AMYX_36830</name>
</gene>
<proteinExistence type="inferred from homology"/>
<feature type="transmembrane region" description="Helical" evidence="7">
    <location>
        <begin position="105"/>
        <end position="132"/>
    </location>
</feature>
<evidence type="ECO:0000256" key="7">
    <source>
        <dbReference type="SAM" id="Phobius"/>
    </source>
</evidence>
<feature type="transmembrane region" description="Helical" evidence="7">
    <location>
        <begin position="248"/>
        <end position="268"/>
    </location>
</feature>
<keyword evidence="3" id="KW-1003">Cell membrane</keyword>
<dbReference type="PANTHER" id="PTHR43044:SF2">
    <property type="entry name" value="POLYSULPHIDE REDUCTASE NRFD"/>
    <property type="match status" value="1"/>
</dbReference>
<evidence type="ECO:0000256" key="6">
    <source>
        <dbReference type="ARBA" id="ARBA00023136"/>
    </source>
</evidence>
<evidence type="ECO:0000256" key="3">
    <source>
        <dbReference type="ARBA" id="ARBA00022475"/>
    </source>
</evidence>
<comment type="similarity">
    <text evidence="2">Belongs to the NrfD family.</text>
</comment>
<sequence length="453" mass="50495">MSAAPPVTMGRLQEAVAAVPRRLGRGYWLLVALAGAFVLFGGFCYTLIIRNGLVMTGLRRPVMWGNLITDFVFWVGIAHSGTLISAVLFLFRARFRTAVYRVAEMMTVFGVLTAGLFPIFHLGRPWFAYWLFPYPNQRQLWVNFRSPLVWDVFAVSTYLTVSTIFLLVGIAPDAAALRDAASGWRRRALSLLSLGWRGTDLQWRHYTRAYLFFAAFATPLVVSVHSVVSWDFAVSITPGWHSTLFPPYFVAGAILSGVAMVITLVIPLRKALGLEALITPHHLDMLARLVLFVSLIVAYAYAAEIVLSLRAPPSDPERSTLLWRATGPYAPLFWTMITCNCAGPMLLALRRVRASVPALLAICLAVNVGMWLERFNIVVTSLAHDRLPFSWRLYAPTWVEWGMTFGSFGWFFFWFLLSLKLLPVVSVAEMKEELAHAARALHGGRGGEAVHAG</sequence>
<keyword evidence="5 7" id="KW-1133">Transmembrane helix</keyword>
<evidence type="ECO:0000256" key="5">
    <source>
        <dbReference type="ARBA" id="ARBA00022989"/>
    </source>
</evidence>
<dbReference type="PANTHER" id="PTHR43044">
    <property type="match status" value="1"/>
</dbReference>
<feature type="transmembrane region" description="Helical" evidence="7">
    <location>
        <begin position="71"/>
        <end position="93"/>
    </location>
</feature>
<dbReference type="InterPro" id="IPR005614">
    <property type="entry name" value="NrfD-like"/>
</dbReference>
<feature type="transmembrane region" description="Helical" evidence="7">
    <location>
        <begin position="27"/>
        <end position="51"/>
    </location>
</feature>
<accession>A0A7I9VR87</accession>
<organism evidence="8 9">
    <name type="scientific">Anaeromyxobacter diazotrophicus</name>
    <dbReference type="NCBI Taxonomy" id="2590199"/>
    <lineage>
        <taxon>Bacteria</taxon>
        <taxon>Pseudomonadati</taxon>
        <taxon>Myxococcota</taxon>
        <taxon>Myxococcia</taxon>
        <taxon>Myxococcales</taxon>
        <taxon>Cystobacterineae</taxon>
        <taxon>Anaeromyxobacteraceae</taxon>
        <taxon>Anaeromyxobacter</taxon>
    </lineage>
</organism>
<protein>
    <submittedName>
        <fullName evidence="8">Polysulfide reductase chain C</fullName>
    </submittedName>
</protein>
<dbReference type="Pfam" id="PF03916">
    <property type="entry name" value="NrfD"/>
    <property type="match status" value="1"/>
</dbReference>
<dbReference type="Proteomes" id="UP000503640">
    <property type="component" value="Unassembled WGS sequence"/>
</dbReference>
<reference evidence="9" key="1">
    <citation type="journal article" date="2020" name="Appl. Environ. Microbiol.">
        <title>Diazotrophic Anaeromyxobacter Isolates from Soils.</title>
        <authorList>
            <person name="Masuda Y."/>
            <person name="Yamanaka H."/>
            <person name="Xu Z.X."/>
            <person name="Shiratori Y."/>
            <person name="Aono T."/>
            <person name="Amachi S."/>
            <person name="Senoo K."/>
            <person name="Itoh H."/>
        </authorList>
    </citation>
    <scope>NUCLEOTIDE SEQUENCE [LARGE SCALE GENOMIC DNA]</scope>
    <source>
        <strain evidence="9">R267</strain>
    </source>
</reference>
<evidence type="ECO:0000313" key="9">
    <source>
        <dbReference type="Proteomes" id="UP000503640"/>
    </source>
</evidence>
<dbReference type="EMBL" id="BJTG01000009">
    <property type="protein sequence ID" value="GEJ58942.1"/>
    <property type="molecule type" value="Genomic_DNA"/>
</dbReference>
<feature type="transmembrane region" description="Helical" evidence="7">
    <location>
        <begin position="356"/>
        <end position="372"/>
    </location>
</feature>
<comment type="caution">
    <text evidence="8">The sequence shown here is derived from an EMBL/GenBank/DDBJ whole genome shotgun (WGS) entry which is preliminary data.</text>
</comment>
<evidence type="ECO:0000313" key="8">
    <source>
        <dbReference type="EMBL" id="GEJ58942.1"/>
    </source>
</evidence>
<feature type="transmembrane region" description="Helical" evidence="7">
    <location>
        <begin position="209"/>
        <end position="228"/>
    </location>
</feature>
<dbReference type="GO" id="GO:0005886">
    <property type="term" value="C:plasma membrane"/>
    <property type="evidence" value="ECO:0007669"/>
    <property type="project" value="UniProtKB-SubCell"/>
</dbReference>
<keyword evidence="9" id="KW-1185">Reference proteome</keyword>
<feature type="transmembrane region" description="Helical" evidence="7">
    <location>
        <begin position="152"/>
        <end position="177"/>
    </location>
</feature>